<sequence>MNAFLAHVGTVAVLLGDACAQVMLPTLPTLTGATWIYNTTSATTSAPAGTMAFRRTFTLAAGKTTASVMAVMTADNLFTLWIGGSQVGSSPNDANAWKTAQVYSIPLNSTAGNLVFAVLTTNLADDNPSQNAAGLLGAINILYTDGSLDSLTTDTAWKVNADPADGWQATNFDDSSWAAAANEGTYGVQAWGTGIAVPVSPPTTPTLMGATWIYNTASASTAAPVGTMAFRRTFTLAAGKTADIAVVIITADKLFTLWIDNSEIGSSPNDANA</sequence>
<dbReference type="AlphaFoldDB" id="A0A8H6X415"/>
<dbReference type="Gene3D" id="2.60.120.260">
    <property type="entry name" value="Galactose-binding domain-like"/>
    <property type="match status" value="2"/>
</dbReference>
<dbReference type="Proteomes" id="UP000620124">
    <property type="component" value="Unassembled WGS sequence"/>
</dbReference>
<evidence type="ECO:0000256" key="1">
    <source>
        <dbReference type="SAM" id="SignalP"/>
    </source>
</evidence>
<accession>A0A8H6X415</accession>
<feature type="chain" id="PRO_5034588328" evidence="1">
    <location>
        <begin position="21"/>
        <end position="273"/>
    </location>
</feature>
<evidence type="ECO:0000313" key="3">
    <source>
        <dbReference type="Proteomes" id="UP000620124"/>
    </source>
</evidence>
<comment type="caution">
    <text evidence="2">The sequence shown here is derived from an EMBL/GenBank/DDBJ whole genome shotgun (WGS) entry which is preliminary data.</text>
</comment>
<feature type="signal peptide" evidence="1">
    <location>
        <begin position="1"/>
        <end position="20"/>
    </location>
</feature>
<keyword evidence="1" id="KW-0732">Signal</keyword>
<name>A0A8H6X415_9AGAR</name>
<organism evidence="2 3">
    <name type="scientific">Mycena venus</name>
    <dbReference type="NCBI Taxonomy" id="2733690"/>
    <lineage>
        <taxon>Eukaryota</taxon>
        <taxon>Fungi</taxon>
        <taxon>Dikarya</taxon>
        <taxon>Basidiomycota</taxon>
        <taxon>Agaricomycotina</taxon>
        <taxon>Agaricomycetes</taxon>
        <taxon>Agaricomycetidae</taxon>
        <taxon>Agaricales</taxon>
        <taxon>Marasmiineae</taxon>
        <taxon>Mycenaceae</taxon>
        <taxon>Mycena</taxon>
    </lineage>
</organism>
<dbReference type="InterPro" id="IPR008979">
    <property type="entry name" value="Galactose-bd-like_sf"/>
</dbReference>
<dbReference type="OrthoDB" id="3062325at2759"/>
<evidence type="ECO:0000313" key="2">
    <source>
        <dbReference type="EMBL" id="KAF7333772.1"/>
    </source>
</evidence>
<gene>
    <name evidence="2" type="ORF">MVEN_02333900</name>
</gene>
<protein>
    <submittedName>
        <fullName evidence="2">Uncharacterized protein</fullName>
    </submittedName>
</protein>
<keyword evidence="3" id="KW-1185">Reference proteome</keyword>
<proteinExistence type="predicted"/>
<dbReference type="EMBL" id="JACAZI010000028">
    <property type="protein sequence ID" value="KAF7333772.1"/>
    <property type="molecule type" value="Genomic_DNA"/>
</dbReference>
<dbReference type="SUPFAM" id="SSF49785">
    <property type="entry name" value="Galactose-binding domain-like"/>
    <property type="match status" value="2"/>
</dbReference>
<reference evidence="2" key="1">
    <citation type="submission" date="2020-05" db="EMBL/GenBank/DDBJ databases">
        <title>Mycena genomes resolve the evolution of fungal bioluminescence.</title>
        <authorList>
            <person name="Tsai I.J."/>
        </authorList>
    </citation>
    <scope>NUCLEOTIDE SEQUENCE</scope>
    <source>
        <strain evidence="2">CCC161011</strain>
    </source>
</reference>